<gene>
    <name evidence="1" type="ORF">QJ043_07090</name>
</gene>
<evidence type="ECO:0000313" key="2">
    <source>
        <dbReference type="Proteomes" id="UP001431693"/>
    </source>
</evidence>
<dbReference type="RefSeq" id="WP_283712960.1">
    <property type="nucleotide sequence ID" value="NZ_JASJEW010000002.1"/>
</dbReference>
<sequence>MRDTGDDHERPCFTWDEMREAVESARASEAVRIARAVGGAGDPGLARMILATSDPRLVHALNDQDADVAVPFYLPFVPTQAPNGDWVRLGSYELGNVRHCAEGPVLPAGNPTYPNGRDDGACPFCGDGAWGAERFEGETMPGSFGADFSLLRKTHLDWVFCFRQTGVGCWGGNVEAAFCPVCGKRLQGPCGPMPAPDAPCPHCRWGEPYVSDWSVRYEIVTRDWLGPRFVVDNQALGRGAVPLRYCPTCGELLEHDEGDK</sequence>
<comment type="caution">
    <text evidence="1">The sequence shown here is derived from an EMBL/GenBank/DDBJ whole genome shotgun (WGS) entry which is preliminary data.</text>
</comment>
<name>A0ABT6ZLB8_9ACTN</name>
<dbReference type="EMBL" id="JASJEX010000003">
    <property type="protein sequence ID" value="MDJ1129839.1"/>
    <property type="molecule type" value="Genomic_DNA"/>
</dbReference>
<protein>
    <submittedName>
        <fullName evidence="1">Uncharacterized protein</fullName>
    </submittedName>
</protein>
<organism evidence="1 2">
    <name type="scientific">Kribbibacterium absianum</name>
    <dbReference type="NCBI Taxonomy" id="3044210"/>
    <lineage>
        <taxon>Bacteria</taxon>
        <taxon>Bacillati</taxon>
        <taxon>Actinomycetota</taxon>
        <taxon>Coriobacteriia</taxon>
        <taxon>Coriobacteriales</taxon>
        <taxon>Kribbibacteriaceae</taxon>
        <taxon>Kribbibacterium</taxon>
    </lineage>
</organism>
<dbReference type="Proteomes" id="UP001431693">
    <property type="component" value="Unassembled WGS sequence"/>
</dbReference>
<keyword evidence="2" id="KW-1185">Reference proteome</keyword>
<accession>A0ABT6ZLB8</accession>
<evidence type="ECO:0000313" key="1">
    <source>
        <dbReference type="EMBL" id="MDJ1129839.1"/>
    </source>
</evidence>
<proteinExistence type="predicted"/>
<reference evidence="1" key="1">
    <citation type="submission" date="2023-05" db="EMBL/GenBank/DDBJ databases">
        <title>[olsenella] sp. nov., isolated from a pig farm feces dump.</title>
        <authorList>
            <person name="Chang Y.-H."/>
        </authorList>
    </citation>
    <scope>NUCLEOTIDE SEQUENCE</scope>
    <source>
        <strain evidence="1">YH-ols2217</strain>
    </source>
</reference>